<dbReference type="EMBL" id="FQZZ01000003">
    <property type="protein sequence ID" value="SHK16747.1"/>
    <property type="molecule type" value="Genomic_DNA"/>
</dbReference>
<dbReference type="AlphaFoldDB" id="A0A1H0IX97"/>
<evidence type="ECO:0008006" key="3">
    <source>
        <dbReference type="Google" id="ProtNLM"/>
    </source>
</evidence>
<evidence type="ECO:0000313" key="2">
    <source>
        <dbReference type="Proteomes" id="UP000324252"/>
    </source>
</evidence>
<dbReference type="InterPro" id="IPR021270">
    <property type="entry name" value="DUF2849"/>
</dbReference>
<gene>
    <name evidence="1" type="ORF">SAMN05444142_103496</name>
</gene>
<evidence type="ECO:0000313" key="1">
    <source>
        <dbReference type="EMBL" id="SHK16747.1"/>
    </source>
</evidence>
<dbReference type="RefSeq" id="WP_149788657.1">
    <property type="nucleotide sequence ID" value="NZ_FNIO01000005.1"/>
</dbReference>
<dbReference type="OrthoDB" id="5738806at2"/>
<dbReference type="Proteomes" id="UP000324252">
    <property type="component" value="Unassembled WGS sequence"/>
</dbReference>
<reference evidence="1 2" key="1">
    <citation type="submission" date="2016-11" db="EMBL/GenBank/DDBJ databases">
        <authorList>
            <person name="Varghese N."/>
            <person name="Submissions S."/>
        </authorList>
    </citation>
    <scope>NUCLEOTIDE SEQUENCE [LARGE SCALE GENOMIC DNA]</scope>
    <source>
        <strain evidence="1 2">DSM 29620</strain>
    </source>
</reference>
<organism evidence="1 2">
    <name type="scientific">Lutimaribacter pacificus</name>
    <dbReference type="NCBI Taxonomy" id="391948"/>
    <lineage>
        <taxon>Bacteria</taxon>
        <taxon>Pseudomonadati</taxon>
        <taxon>Pseudomonadota</taxon>
        <taxon>Alphaproteobacteria</taxon>
        <taxon>Rhodobacterales</taxon>
        <taxon>Roseobacteraceae</taxon>
        <taxon>Lutimaribacter</taxon>
    </lineage>
</organism>
<keyword evidence="2" id="KW-1185">Reference proteome</keyword>
<name>A0A1H0IX97_9RHOB</name>
<protein>
    <recommendedName>
        <fullName evidence="3">Sulfite reductase (NADPH) hemoprotein beta-component</fullName>
    </recommendedName>
</protein>
<accession>A0A1H0IX97</accession>
<dbReference type="Pfam" id="PF11011">
    <property type="entry name" value="DUF2849"/>
    <property type="match status" value="1"/>
</dbReference>
<proteinExistence type="predicted"/>
<sequence>MKNQVITANALIEGDVVYLAPSGQWVRHLSDAQVFTDDAEADAALHVAAARSNEAVGAYLITVTLQDGIPGPTHFREAFRLRGPSNRFHGKQAEHVDLNDV</sequence>